<keyword evidence="3" id="KW-1185">Reference proteome</keyword>
<accession>A0ABT9NW26</accession>
<feature type="signal peptide" evidence="1">
    <location>
        <begin position="1"/>
        <end position="23"/>
    </location>
</feature>
<dbReference type="Pfam" id="PF16868">
    <property type="entry name" value="NMT1_3"/>
    <property type="match status" value="1"/>
</dbReference>
<dbReference type="NCBIfam" id="TIGR02122">
    <property type="entry name" value="TRAP_TAXI"/>
    <property type="match status" value="1"/>
</dbReference>
<dbReference type="RefSeq" id="WP_307237533.1">
    <property type="nucleotide sequence ID" value="NZ_JAUSQZ010000001.1"/>
</dbReference>
<dbReference type="SUPFAM" id="SSF53850">
    <property type="entry name" value="Periplasmic binding protein-like II"/>
    <property type="match status" value="1"/>
</dbReference>
<proteinExistence type="predicted"/>
<keyword evidence="2" id="KW-0675">Receptor</keyword>
<dbReference type="Gene3D" id="3.40.190.10">
    <property type="entry name" value="Periplasmic binding protein-like II"/>
    <property type="match status" value="2"/>
</dbReference>
<organism evidence="2 3">
    <name type="scientific">Kineosporia succinea</name>
    <dbReference type="NCBI Taxonomy" id="84632"/>
    <lineage>
        <taxon>Bacteria</taxon>
        <taxon>Bacillati</taxon>
        <taxon>Actinomycetota</taxon>
        <taxon>Actinomycetes</taxon>
        <taxon>Kineosporiales</taxon>
        <taxon>Kineosporiaceae</taxon>
        <taxon>Kineosporia</taxon>
    </lineage>
</organism>
<evidence type="ECO:0000256" key="1">
    <source>
        <dbReference type="SAM" id="SignalP"/>
    </source>
</evidence>
<feature type="chain" id="PRO_5047218021" evidence="1">
    <location>
        <begin position="24"/>
        <end position="321"/>
    </location>
</feature>
<dbReference type="Proteomes" id="UP001235712">
    <property type="component" value="Unassembled WGS sequence"/>
</dbReference>
<reference evidence="2 3" key="1">
    <citation type="submission" date="2023-07" db="EMBL/GenBank/DDBJ databases">
        <title>Sequencing the genomes of 1000 actinobacteria strains.</title>
        <authorList>
            <person name="Klenk H.-P."/>
        </authorList>
    </citation>
    <scope>NUCLEOTIDE SEQUENCE [LARGE SCALE GENOMIC DNA]</scope>
    <source>
        <strain evidence="2 3">DSM 44388</strain>
    </source>
</reference>
<dbReference type="PANTHER" id="PTHR42941:SF1">
    <property type="entry name" value="SLL1037 PROTEIN"/>
    <property type="match status" value="1"/>
</dbReference>
<sequence length="321" mass="34104">MRQVRALVVAMLLVLPLACSVSASGDQRALSDEEPISDRIVITTGTTAGVYYAWGLALRDQLREAHPSLDVEVVPSSGSIENLQRLSDGTADLAVSAGDAAERTASENETESGSVPLRAVARIYDDYYHLIVPRGSTLRSVDDLAGHRVAIGDPGSGTALIARRLLGLAEVGVKEKELGIVDGLQALEKGEVDAVFWSGGVPTTAVEDASERMPLRLLGLGDLARRMRAEFGAVYRPAAIPPGRYGIGEQVDTLALANLLVVRADADDELVTAVTSTIFDHRAAIAERVPAANQTDRRSAIFTGGLPLHPAAEAYYRKAKL</sequence>
<name>A0ABT9NW26_9ACTN</name>
<comment type="caution">
    <text evidence="2">The sequence shown here is derived from an EMBL/GenBank/DDBJ whole genome shotgun (WGS) entry which is preliminary data.</text>
</comment>
<evidence type="ECO:0000313" key="3">
    <source>
        <dbReference type="Proteomes" id="UP001235712"/>
    </source>
</evidence>
<dbReference type="PANTHER" id="PTHR42941">
    <property type="entry name" value="SLL1037 PROTEIN"/>
    <property type="match status" value="1"/>
</dbReference>
<gene>
    <name evidence="2" type="ORF">J2S57_000371</name>
</gene>
<protein>
    <submittedName>
        <fullName evidence="2">TRAP transporter TAXI family solute receptor</fullName>
    </submittedName>
</protein>
<dbReference type="EMBL" id="JAUSQZ010000001">
    <property type="protein sequence ID" value="MDP9824622.1"/>
    <property type="molecule type" value="Genomic_DNA"/>
</dbReference>
<evidence type="ECO:0000313" key="2">
    <source>
        <dbReference type="EMBL" id="MDP9824622.1"/>
    </source>
</evidence>
<keyword evidence="1" id="KW-0732">Signal</keyword>
<dbReference type="InterPro" id="IPR011852">
    <property type="entry name" value="TRAP_TAXI"/>
</dbReference>